<feature type="compositionally biased region" description="Polar residues" evidence="1">
    <location>
        <begin position="1"/>
        <end position="15"/>
    </location>
</feature>
<keyword evidence="2" id="KW-0675">Receptor</keyword>
<sequence>MDYSPLSTTTITPHASDNVGVDSSEPEDAEERVFESSELRLMRHLVGQYDNSVRPVFDANDPVDIRLGLTLTQILDLAPFPLHNIFPGLPLQQFARSSLN</sequence>
<evidence type="ECO:0000256" key="1">
    <source>
        <dbReference type="SAM" id="MobiDB-lite"/>
    </source>
</evidence>
<comment type="caution">
    <text evidence="2">The sequence shown here is derived from an EMBL/GenBank/DDBJ whole genome shotgun (WGS) entry which is preliminary data.</text>
</comment>
<feature type="region of interest" description="Disordered" evidence="1">
    <location>
        <begin position="1"/>
        <end position="30"/>
    </location>
</feature>
<evidence type="ECO:0000313" key="3">
    <source>
        <dbReference type="Proteomes" id="UP000762676"/>
    </source>
</evidence>
<keyword evidence="3" id="KW-1185">Reference proteome</keyword>
<accession>A0AAV4H1B3</accession>
<dbReference type="InterPro" id="IPR036734">
    <property type="entry name" value="Neur_chan_lig-bd_sf"/>
</dbReference>
<dbReference type="GO" id="GO:0005230">
    <property type="term" value="F:extracellular ligand-gated monoatomic ion channel activity"/>
    <property type="evidence" value="ECO:0007669"/>
    <property type="project" value="InterPro"/>
</dbReference>
<name>A0AAV4H1B3_9GAST</name>
<dbReference type="Proteomes" id="UP000762676">
    <property type="component" value="Unassembled WGS sequence"/>
</dbReference>
<dbReference type="GO" id="GO:0016020">
    <property type="term" value="C:membrane"/>
    <property type="evidence" value="ECO:0007669"/>
    <property type="project" value="InterPro"/>
</dbReference>
<proteinExistence type="predicted"/>
<dbReference type="SUPFAM" id="SSF63712">
    <property type="entry name" value="Nicotinic receptor ligand binding domain-like"/>
    <property type="match status" value="1"/>
</dbReference>
<dbReference type="AlphaFoldDB" id="A0AAV4H1B3"/>
<dbReference type="Gene3D" id="2.70.170.10">
    <property type="entry name" value="Neurotransmitter-gated ion-channel ligand-binding domain"/>
    <property type="match status" value="1"/>
</dbReference>
<organism evidence="2 3">
    <name type="scientific">Elysia marginata</name>
    <dbReference type="NCBI Taxonomy" id="1093978"/>
    <lineage>
        <taxon>Eukaryota</taxon>
        <taxon>Metazoa</taxon>
        <taxon>Spiralia</taxon>
        <taxon>Lophotrochozoa</taxon>
        <taxon>Mollusca</taxon>
        <taxon>Gastropoda</taxon>
        <taxon>Heterobranchia</taxon>
        <taxon>Euthyneura</taxon>
        <taxon>Panpulmonata</taxon>
        <taxon>Sacoglossa</taxon>
        <taxon>Placobranchoidea</taxon>
        <taxon>Plakobranchidae</taxon>
        <taxon>Elysia</taxon>
    </lineage>
</organism>
<dbReference type="EMBL" id="BMAT01005338">
    <property type="protein sequence ID" value="GFR91314.1"/>
    <property type="molecule type" value="Genomic_DNA"/>
</dbReference>
<protein>
    <submittedName>
        <fullName evidence="2">Acetylcholine receptor protein alpha</fullName>
    </submittedName>
</protein>
<evidence type="ECO:0000313" key="2">
    <source>
        <dbReference type="EMBL" id="GFR91314.1"/>
    </source>
</evidence>
<reference evidence="2 3" key="1">
    <citation type="journal article" date="2021" name="Elife">
        <title>Chloroplast acquisition without the gene transfer in kleptoplastic sea slugs, Plakobranchus ocellatus.</title>
        <authorList>
            <person name="Maeda T."/>
            <person name="Takahashi S."/>
            <person name="Yoshida T."/>
            <person name="Shimamura S."/>
            <person name="Takaki Y."/>
            <person name="Nagai Y."/>
            <person name="Toyoda A."/>
            <person name="Suzuki Y."/>
            <person name="Arimoto A."/>
            <person name="Ishii H."/>
            <person name="Satoh N."/>
            <person name="Nishiyama T."/>
            <person name="Hasebe M."/>
            <person name="Maruyama T."/>
            <person name="Minagawa J."/>
            <person name="Obokata J."/>
            <person name="Shigenobu S."/>
        </authorList>
    </citation>
    <scope>NUCLEOTIDE SEQUENCE [LARGE SCALE GENOMIC DNA]</scope>
</reference>
<gene>
    <name evidence="2" type="ORF">ElyMa_002589700</name>
</gene>